<evidence type="ECO:0000313" key="1">
    <source>
        <dbReference type="EMBL" id="ERK40614.1"/>
    </source>
</evidence>
<dbReference type="HOGENOM" id="CLU_3161683_0_0_9"/>
<protein>
    <submittedName>
        <fullName evidence="1">Uncharacterized protein</fullName>
    </submittedName>
</protein>
<proteinExistence type="predicted"/>
<accession>U2PA98</accession>
<dbReference type="EMBL" id="AWVK01000137">
    <property type="protein sequence ID" value="ERK40614.1"/>
    <property type="molecule type" value="Genomic_DNA"/>
</dbReference>
<comment type="caution">
    <text evidence="1">The sequence shown here is derived from an EMBL/GenBank/DDBJ whole genome shotgun (WGS) entry which is preliminary data.</text>
</comment>
<reference evidence="1 2" key="1">
    <citation type="submission" date="2013-06" db="EMBL/GenBank/DDBJ databases">
        <authorList>
            <person name="Weinstock G."/>
            <person name="Sodergren E."/>
            <person name="Lobos E.A."/>
            <person name="Fulton L."/>
            <person name="Fulton R."/>
            <person name="Courtney L."/>
            <person name="Fronick C."/>
            <person name="O'Laughlin M."/>
            <person name="Godfrey J."/>
            <person name="Wilson R.M."/>
            <person name="Miner T."/>
            <person name="Farmer C."/>
            <person name="Delehaunty K."/>
            <person name="Cordes M."/>
            <person name="Minx P."/>
            <person name="Tomlinson C."/>
            <person name="Chen J."/>
            <person name="Wollam A."/>
            <person name="Pepin K.H."/>
            <person name="Bhonagiri V."/>
            <person name="Zhang X."/>
            <person name="Warren W."/>
            <person name="Mitreva M."/>
            <person name="Mardis E.R."/>
            <person name="Wilson R.K."/>
        </authorList>
    </citation>
    <scope>NUCLEOTIDE SEQUENCE [LARGE SCALE GENOMIC DNA]</scope>
    <source>
        <strain evidence="1 2">ATCC 14869</strain>
    </source>
</reference>
<sequence>DHEFESRTDRLSKSSLGKAFLFDKILLLPKRNWFQVIETSSFLVSLL</sequence>
<evidence type="ECO:0000313" key="2">
    <source>
        <dbReference type="Proteomes" id="UP000016644"/>
    </source>
</evidence>
<name>U2PA98_LEVBR</name>
<gene>
    <name evidence="1" type="ORF">HMPREF0495_02686</name>
</gene>
<organism evidence="1 2">
    <name type="scientific">Levilactobacillus brevis ATCC 14869 = DSM 20054</name>
    <dbReference type="NCBI Taxonomy" id="649758"/>
    <lineage>
        <taxon>Bacteria</taxon>
        <taxon>Bacillati</taxon>
        <taxon>Bacillota</taxon>
        <taxon>Bacilli</taxon>
        <taxon>Lactobacillales</taxon>
        <taxon>Lactobacillaceae</taxon>
        <taxon>Levilactobacillus</taxon>
    </lineage>
</organism>
<dbReference type="Proteomes" id="UP000016644">
    <property type="component" value="Unassembled WGS sequence"/>
</dbReference>
<feature type="non-terminal residue" evidence="1">
    <location>
        <position position="1"/>
    </location>
</feature>
<dbReference type="AlphaFoldDB" id="U2PA98"/>